<dbReference type="SUPFAM" id="SSF53448">
    <property type="entry name" value="Nucleotide-diphospho-sugar transferases"/>
    <property type="match status" value="1"/>
</dbReference>
<dbReference type="InterPro" id="IPR029044">
    <property type="entry name" value="Nucleotide-diphossugar_trans"/>
</dbReference>
<evidence type="ECO:0000313" key="2">
    <source>
        <dbReference type="EMBL" id="SDL97548.1"/>
    </source>
</evidence>
<dbReference type="GO" id="GO:0016740">
    <property type="term" value="F:transferase activity"/>
    <property type="evidence" value="ECO:0007669"/>
    <property type="project" value="UniProtKB-KW"/>
</dbReference>
<dbReference type="InterPro" id="IPR001173">
    <property type="entry name" value="Glyco_trans_2-like"/>
</dbReference>
<sequence>MSVFLNEQQHYDMDIVLPCYNPPSNFIETLAQRFADIQSCYPKKAFRLIVSNDGSTRNFGIKEKEALRTTFPSAIIIDNRKNRGKGTAVRAGIAASNAAYTVYTDIDFPYSLESMCEVIDKTFDNIDVVIAVRNNSYYSKLTPLRKLMSRGSRLMNQVVLRMENTDTQGGLKGLSPKARKIMLQTKIKDFLFDTEFIVLAARNSDTTIMNVETDLREEIVMSRMSIGVLMRESINFIKIAGLR</sequence>
<dbReference type="RefSeq" id="WP_074605485.1">
    <property type="nucleotide sequence ID" value="NZ_FNGY01000002.1"/>
</dbReference>
<dbReference type="OrthoDB" id="597270at2"/>
<accession>A0A1G9PFK9</accession>
<dbReference type="Proteomes" id="UP000183200">
    <property type="component" value="Unassembled WGS sequence"/>
</dbReference>
<evidence type="ECO:0000259" key="1">
    <source>
        <dbReference type="Pfam" id="PF00535"/>
    </source>
</evidence>
<keyword evidence="3" id="KW-1185">Reference proteome</keyword>
<dbReference type="AlphaFoldDB" id="A0A1G9PFK9"/>
<keyword evidence="2" id="KW-0808">Transferase</keyword>
<feature type="domain" description="Glycosyltransferase 2-like" evidence="1">
    <location>
        <begin position="15"/>
        <end position="174"/>
    </location>
</feature>
<dbReference type="PANTHER" id="PTHR10859">
    <property type="entry name" value="GLYCOSYL TRANSFERASE"/>
    <property type="match status" value="1"/>
</dbReference>
<organism evidence="2 3">
    <name type="scientific">Pedobacter steynii</name>
    <dbReference type="NCBI Taxonomy" id="430522"/>
    <lineage>
        <taxon>Bacteria</taxon>
        <taxon>Pseudomonadati</taxon>
        <taxon>Bacteroidota</taxon>
        <taxon>Sphingobacteriia</taxon>
        <taxon>Sphingobacteriales</taxon>
        <taxon>Sphingobacteriaceae</taxon>
        <taxon>Pedobacter</taxon>
    </lineage>
</organism>
<reference evidence="3" key="1">
    <citation type="submission" date="2016-10" db="EMBL/GenBank/DDBJ databases">
        <authorList>
            <person name="Varghese N."/>
            <person name="Submissions S."/>
        </authorList>
    </citation>
    <scope>NUCLEOTIDE SEQUENCE [LARGE SCALE GENOMIC DNA]</scope>
    <source>
        <strain evidence="3">DSM 19110</strain>
    </source>
</reference>
<dbReference type="GO" id="GO:0006487">
    <property type="term" value="P:protein N-linked glycosylation"/>
    <property type="evidence" value="ECO:0007669"/>
    <property type="project" value="TreeGrafter"/>
</dbReference>
<name>A0A1G9PFK9_9SPHI</name>
<dbReference type="CDD" id="cd04179">
    <property type="entry name" value="DPM_DPG-synthase_like"/>
    <property type="match status" value="1"/>
</dbReference>
<dbReference type="PANTHER" id="PTHR10859:SF91">
    <property type="entry name" value="DOLICHYL-PHOSPHATE BETA-GLUCOSYLTRANSFERASE"/>
    <property type="match status" value="1"/>
</dbReference>
<dbReference type="Gene3D" id="3.90.550.10">
    <property type="entry name" value="Spore Coat Polysaccharide Biosynthesis Protein SpsA, Chain A"/>
    <property type="match status" value="1"/>
</dbReference>
<proteinExistence type="predicted"/>
<evidence type="ECO:0000313" key="3">
    <source>
        <dbReference type="Proteomes" id="UP000183200"/>
    </source>
</evidence>
<protein>
    <submittedName>
        <fullName evidence="2">Glycosyl transferase family 2</fullName>
    </submittedName>
</protein>
<gene>
    <name evidence="2" type="ORF">SAMN05421820_102640</name>
</gene>
<dbReference type="Pfam" id="PF00535">
    <property type="entry name" value="Glycos_transf_2"/>
    <property type="match status" value="1"/>
</dbReference>
<dbReference type="EMBL" id="FNGY01000002">
    <property type="protein sequence ID" value="SDL97548.1"/>
    <property type="molecule type" value="Genomic_DNA"/>
</dbReference>